<sequence length="160" mass="17575">MGPQELSAALWRERELLDLLVFKLEEEHLVLASGKSRWLDHATREVEHVMTRLRAASLERIAIAAAVALQWGLPEDASLQDLSAAGGAGPWAEILGSHFAAMTAQVEQVRTLRDTNLQFLREGLRSAQETMAAVAADARTYDHLGNTSTEPGTRFLDKSV</sequence>
<name>A0A0M5M497_9MICC</name>
<keyword evidence="2" id="KW-0966">Cell projection</keyword>
<dbReference type="InterPro" id="IPR036679">
    <property type="entry name" value="FlgN-like_sf"/>
</dbReference>
<dbReference type="AlphaFoldDB" id="A0A0M5M497"/>
<protein>
    <submittedName>
        <fullName evidence="2">Flagellar biosynthesis protein FlgN</fullName>
    </submittedName>
</protein>
<dbReference type="Proteomes" id="UP000062833">
    <property type="component" value="Chromosome"/>
</dbReference>
<dbReference type="GO" id="GO:0044780">
    <property type="term" value="P:bacterial-type flagellum assembly"/>
    <property type="evidence" value="ECO:0007669"/>
    <property type="project" value="InterPro"/>
</dbReference>
<keyword evidence="3" id="KW-1185">Reference proteome</keyword>
<dbReference type="EMBL" id="CP012677">
    <property type="protein sequence ID" value="ALE93444.1"/>
    <property type="molecule type" value="Genomic_DNA"/>
</dbReference>
<evidence type="ECO:0000256" key="1">
    <source>
        <dbReference type="ARBA" id="ARBA00022795"/>
    </source>
</evidence>
<dbReference type="Gene3D" id="1.20.58.300">
    <property type="entry name" value="FlgN-like"/>
    <property type="match status" value="1"/>
</dbReference>
<dbReference type="Pfam" id="PF05130">
    <property type="entry name" value="FlgN"/>
    <property type="match status" value="1"/>
</dbReference>
<dbReference type="InterPro" id="IPR007809">
    <property type="entry name" value="FlgN-like"/>
</dbReference>
<dbReference type="SUPFAM" id="SSF140566">
    <property type="entry name" value="FlgN-like"/>
    <property type="match status" value="1"/>
</dbReference>
<keyword evidence="1" id="KW-1005">Bacterial flagellum biogenesis</keyword>
<evidence type="ECO:0000313" key="2">
    <source>
        <dbReference type="EMBL" id="ALE93444.1"/>
    </source>
</evidence>
<keyword evidence="2" id="KW-0969">Cilium</keyword>
<dbReference type="OrthoDB" id="3268384at2"/>
<keyword evidence="2" id="KW-0282">Flagellum</keyword>
<dbReference type="RefSeq" id="WP_062008237.1">
    <property type="nucleotide sequence ID" value="NZ_CP012677.1"/>
</dbReference>
<dbReference type="PATRIC" id="fig|656366.3.peg.3417"/>
<gene>
    <name evidence="2" type="ORF">AOC05_15815</name>
</gene>
<accession>A0A0M5M497</accession>
<reference evidence="3" key="1">
    <citation type="submission" date="2015-09" db="EMBL/GenBank/DDBJ databases">
        <title>Complete genome of Arthrobacter alpinus strain R3.8.</title>
        <authorList>
            <person name="See-Too W.S."/>
            <person name="Chan K.G."/>
        </authorList>
    </citation>
    <scope>NUCLEOTIDE SEQUENCE [LARGE SCALE GENOMIC DNA]</scope>
    <source>
        <strain evidence="3">R3.8</strain>
    </source>
</reference>
<evidence type="ECO:0000313" key="3">
    <source>
        <dbReference type="Proteomes" id="UP000062833"/>
    </source>
</evidence>
<proteinExistence type="predicted"/>
<dbReference type="KEGG" id="aaq:AOC05_15815"/>
<organism evidence="2 3">
    <name type="scientific">Arthrobacter alpinus</name>
    <dbReference type="NCBI Taxonomy" id="656366"/>
    <lineage>
        <taxon>Bacteria</taxon>
        <taxon>Bacillati</taxon>
        <taxon>Actinomycetota</taxon>
        <taxon>Actinomycetes</taxon>
        <taxon>Micrococcales</taxon>
        <taxon>Micrococcaceae</taxon>
        <taxon>Arthrobacter</taxon>
    </lineage>
</organism>